<organism evidence="2 3">
    <name type="scientific">Pleurodeles waltl</name>
    <name type="common">Iberian ribbed newt</name>
    <dbReference type="NCBI Taxonomy" id="8319"/>
    <lineage>
        <taxon>Eukaryota</taxon>
        <taxon>Metazoa</taxon>
        <taxon>Chordata</taxon>
        <taxon>Craniata</taxon>
        <taxon>Vertebrata</taxon>
        <taxon>Euteleostomi</taxon>
        <taxon>Amphibia</taxon>
        <taxon>Batrachia</taxon>
        <taxon>Caudata</taxon>
        <taxon>Salamandroidea</taxon>
        <taxon>Salamandridae</taxon>
        <taxon>Pleurodelinae</taxon>
        <taxon>Pleurodeles</taxon>
    </lineage>
</organism>
<evidence type="ECO:0000313" key="3">
    <source>
        <dbReference type="Proteomes" id="UP001066276"/>
    </source>
</evidence>
<keyword evidence="3" id="KW-1185">Reference proteome</keyword>
<dbReference type="AlphaFoldDB" id="A0AAV7WXY7"/>
<comment type="caution">
    <text evidence="2">The sequence shown here is derived from an EMBL/GenBank/DDBJ whole genome shotgun (WGS) entry which is preliminary data.</text>
</comment>
<dbReference type="EMBL" id="JANPWB010000001">
    <property type="protein sequence ID" value="KAJ1217645.1"/>
    <property type="molecule type" value="Genomic_DNA"/>
</dbReference>
<sequence length="173" mass="19383">MVGPVSRPWLPRSRRRAERPLRLGLPAIECLWRLGVTVDELSPPSQRRMSEGDPDGTEANIISSPGNGPLNVLEAVWKQIWAKLTKKRAELGDQQWGGSLPTYPGQGAPSNQGLVYPIFTLQDILQAIVASGETLKFKIYALSTYLSFFIDYHRRLEERVFTAEREFSATTPS</sequence>
<evidence type="ECO:0000313" key="2">
    <source>
        <dbReference type="EMBL" id="KAJ1217645.1"/>
    </source>
</evidence>
<accession>A0AAV7WXY7</accession>
<evidence type="ECO:0000256" key="1">
    <source>
        <dbReference type="SAM" id="MobiDB-lite"/>
    </source>
</evidence>
<feature type="region of interest" description="Disordered" evidence="1">
    <location>
        <begin position="42"/>
        <end position="64"/>
    </location>
</feature>
<gene>
    <name evidence="2" type="ORF">NDU88_005238</name>
</gene>
<protein>
    <submittedName>
        <fullName evidence="2">Uncharacterized protein</fullName>
    </submittedName>
</protein>
<proteinExistence type="predicted"/>
<name>A0AAV7WXY7_PLEWA</name>
<dbReference type="Proteomes" id="UP001066276">
    <property type="component" value="Chromosome 1_1"/>
</dbReference>
<reference evidence="2" key="1">
    <citation type="journal article" date="2022" name="bioRxiv">
        <title>Sequencing and chromosome-scale assembly of the giantPleurodeles waltlgenome.</title>
        <authorList>
            <person name="Brown T."/>
            <person name="Elewa A."/>
            <person name="Iarovenko S."/>
            <person name="Subramanian E."/>
            <person name="Araus A.J."/>
            <person name="Petzold A."/>
            <person name="Susuki M."/>
            <person name="Suzuki K.-i.T."/>
            <person name="Hayashi T."/>
            <person name="Toyoda A."/>
            <person name="Oliveira C."/>
            <person name="Osipova E."/>
            <person name="Leigh N.D."/>
            <person name="Simon A."/>
            <person name="Yun M.H."/>
        </authorList>
    </citation>
    <scope>NUCLEOTIDE SEQUENCE</scope>
    <source>
        <strain evidence="2">20211129_DDA</strain>
        <tissue evidence="2">Liver</tissue>
    </source>
</reference>